<dbReference type="Gene3D" id="2.40.30.170">
    <property type="match status" value="1"/>
</dbReference>
<evidence type="ECO:0000259" key="4">
    <source>
        <dbReference type="Pfam" id="PF25989"/>
    </source>
</evidence>
<sequence>MKKYLALFLVVSSLGLVGCGKAPVEKEKPIAVSVQAAKGNGIENTNTFTGTTKVKEETSVTVEMGGVIQEIYVNLGQEIKKGDKLLTIKGDDTQNSVKQAAAALELAKANYTNSTDANVESQLNSINNSIKIAQMNYDEAKRTNDINAQLYEVGAISQDTYKKSQLSFDQAKQNLDNAQKSYDTSNNKSIPEAKEIAEKQLNQAQAAYDTAASNLNKLILIAPTDGIITTKNFNVNEMASQQKPAFIISSPNTLQVDLNVTQADLGKFILGKEVEVTINDKNVKGTVKYVPEVVTGSTSLYDVQIIVDNSANDLKAGMSAEVSVSIEKQDTAITIPKKAIFEEEGKSYVYVTDSDNKAVKTEVTTGIKTDTTVEIKSGVSQNDTVVIGGLNLISDGTSLFPVVKED</sequence>
<dbReference type="InterPro" id="IPR006143">
    <property type="entry name" value="RND_pump_MFP"/>
</dbReference>
<dbReference type="Pfam" id="PF25973">
    <property type="entry name" value="BSH_CzcB"/>
    <property type="match status" value="1"/>
</dbReference>
<feature type="domain" description="CzcB-like barrel-sandwich hybrid" evidence="3">
    <location>
        <begin position="58"/>
        <end position="249"/>
    </location>
</feature>
<organism evidence="5 6">
    <name type="scientific">Clostridium puniceum</name>
    <dbReference type="NCBI Taxonomy" id="29367"/>
    <lineage>
        <taxon>Bacteria</taxon>
        <taxon>Bacillati</taxon>
        <taxon>Bacillota</taxon>
        <taxon>Clostridia</taxon>
        <taxon>Eubacteriales</taxon>
        <taxon>Clostridiaceae</taxon>
        <taxon>Clostridium</taxon>
    </lineage>
</organism>
<protein>
    <submittedName>
        <fullName evidence="5">Macrolide export protein MacA</fullName>
    </submittedName>
</protein>
<evidence type="ECO:0000313" key="5">
    <source>
        <dbReference type="EMBL" id="OOM82433.1"/>
    </source>
</evidence>
<dbReference type="RefSeq" id="WP_077845462.1">
    <property type="nucleotide sequence ID" value="NZ_LZZM01000011.1"/>
</dbReference>
<dbReference type="GO" id="GO:1990281">
    <property type="term" value="C:efflux pump complex"/>
    <property type="evidence" value="ECO:0007669"/>
    <property type="project" value="TreeGrafter"/>
</dbReference>
<reference evidence="5 6" key="1">
    <citation type="submission" date="2016-05" db="EMBL/GenBank/DDBJ databases">
        <title>Microbial solvent formation.</title>
        <authorList>
            <person name="Poehlein A."/>
            <person name="Montoya Solano J.D."/>
            <person name="Flitsch S."/>
            <person name="Krabben P."/>
            <person name="Duerre P."/>
            <person name="Daniel R."/>
        </authorList>
    </citation>
    <scope>NUCLEOTIDE SEQUENCE [LARGE SCALE GENOMIC DNA]</scope>
    <source>
        <strain evidence="5 6">DSM 2619</strain>
    </source>
</reference>
<feature type="coiled-coil region" evidence="2">
    <location>
        <begin position="123"/>
        <end position="214"/>
    </location>
</feature>
<evidence type="ECO:0000256" key="2">
    <source>
        <dbReference type="SAM" id="Coils"/>
    </source>
</evidence>
<dbReference type="OrthoDB" id="2541666at2"/>
<dbReference type="PANTHER" id="PTHR30469">
    <property type="entry name" value="MULTIDRUG RESISTANCE PROTEIN MDTA"/>
    <property type="match status" value="1"/>
</dbReference>
<proteinExistence type="inferred from homology"/>
<evidence type="ECO:0000256" key="1">
    <source>
        <dbReference type="ARBA" id="ARBA00009477"/>
    </source>
</evidence>
<dbReference type="Gene3D" id="2.40.420.20">
    <property type="match status" value="1"/>
</dbReference>
<dbReference type="PROSITE" id="PS51257">
    <property type="entry name" value="PROKAR_LIPOPROTEIN"/>
    <property type="match status" value="1"/>
</dbReference>
<dbReference type="InterPro" id="IPR058647">
    <property type="entry name" value="BSH_CzcB-like"/>
</dbReference>
<dbReference type="NCBIfam" id="TIGR01730">
    <property type="entry name" value="RND_mfp"/>
    <property type="match status" value="1"/>
</dbReference>
<keyword evidence="6" id="KW-1185">Reference proteome</keyword>
<gene>
    <name evidence="5" type="primary">macA_1</name>
    <name evidence="5" type="ORF">CLPUN_01350</name>
</gene>
<evidence type="ECO:0000313" key="6">
    <source>
        <dbReference type="Proteomes" id="UP000190890"/>
    </source>
</evidence>
<feature type="domain" description="YknX-like C-terminal permuted SH3-like" evidence="4">
    <location>
        <begin position="332"/>
        <end position="397"/>
    </location>
</feature>
<dbReference type="Pfam" id="PF25989">
    <property type="entry name" value="YknX_C"/>
    <property type="match status" value="1"/>
</dbReference>
<dbReference type="Gene3D" id="1.10.287.470">
    <property type="entry name" value="Helix hairpin bin"/>
    <property type="match status" value="2"/>
</dbReference>
<keyword evidence="2" id="KW-0175">Coiled coil</keyword>
<comment type="similarity">
    <text evidence="1">Belongs to the membrane fusion protein (MFP) (TC 8.A.1) family.</text>
</comment>
<accession>A0A1S8TXA0</accession>
<dbReference type="InterPro" id="IPR058637">
    <property type="entry name" value="YknX-like_C"/>
</dbReference>
<dbReference type="Proteomes" id="UP000190890">
    <property type="component" value="Unassembled WGS sequence"/>
</dbReference>
<name>A0A1S8TXA0_9CLOT</name>
<dbReference type="EMBL" id="LZZM01000011">
    <property type="protein sequence ID" value="OOM82433.1"/>
    <property type="molecule type" value="Genomic_DNA"/>
</dbReference>
<dbReference type="GO" id="GO:0015562">
    <property type="term" value="F:efflux transmembrane transporter activity"/>
    <property type="evidence" value="ECO:0007669"/>
    <property type="project" value="TreeGrafter"/>
</dbReference>
<dbReference type="Gene3D" id="2.40.50.100">
    <property type="match status" value="2"/>
</dbReference>
<dbReference type="PANTHER" id="PTHR30469:SF33">
    <property type="entry name" value="SLR1207 PROTEIN"/>
    <property type="match status" value="1"/>
</dbReference>
<dbReference type="SUPFAM" id="SSF111369">
    <property type="entry name" value="HlyD-like secretion proteins"/>
    <property type="match status" value="2"/>
</dbReference>
<dbReference type="AlphaFoldDB" id="A0A1S8TXA0"/>
<dbReference type="STRING" id="29367.CLPUN_01350"/>
<comment type="caution">
    <text evidence="5">The sequence shown here is derived from an EMBL/GenBank/DDBJ whole genome shotgun (WGS) entry which is preliminary data.</text>
</comment>
<evidence type="ECO:0000259" key="3">
    <source>
        <dbReference type="Pfam" id="PF25973"/>
    </source>
</evidence>